<evidence type="ECO:0000313" key="5">
    <source>
        <dbReference type="EMBL" id="HIQ30519.1"/>
    </source>
</evidence>
<dbReference type="GO" id="GO:0008964">
    <property type="term" value="F:phosphoenolpyruvate carboxylase activity"/>
    <property type="evidence" value="ECO:0007669"/>
    <property type="project" value="UniProtKB-UniRule"/>
</dbReference>
<gene>
    <name evidence="5" type="primary">ppcA</name>
    <name evidence="5" type="ORF">EYH45_08185</name>
</gene>
<evidence type="ECO:0000313" key="6">
    <source>
        <dbReference type="Proteomes" id="UP000608579"/>
    </source>
</evidence>
<dbReference type="Proteomes" id="UP000608579">
    <property type="component" value="Unassembled WGS sequence"/>
</dbReference>
<dbReference type="InterPro" id="IPR015813">
    <property type="entry name" value="Pyrv/PenolPyrv_kinase-like_dom"/>
</dbReference>
<accession>A0A832ZX84</accession>
<dbReference type="GO" id="GO:0015977">
    <property type="term" value="P:carbon fixation"/>
    <property type="evidence" value="ECO:0007669"/>
    <property type="project" value="UniProtKB-KW"/>
</dbReference>
<keyword evidence="1" id="KW-0460">Magnesium</keyword>
<keyword evidence="2 5" id="KW-0456">Lyase</keyword>
<comment type="caution">
    <text evidence="5">The sequence shown here is derived from an EMBL/GenBank/DDBJ whole genome shotgun (WGS) entry which is preliminary data.</text>
</comment>
<name>A0A832ZX84_CALS0</name>
<evidence type="ECO:0000256" key="4">
    <source>
        <dbReference type="NCBIfam" id="TIGR02751"/>
    </source>
</evidence>
<dbReference type="SUPFAM" id="SSF51621">
    <property type="entry name" value="Phosphoenolpyruvate/pyruvate domain"/>
    <property type="match status" value="1"/>
</dbReference>
<organism evidence="5 6">
    <name type="scientific">Caldiarchaeum subterraneum</name>
    <dbReference type="NCBI Taxonomy" id="311458"/>
    <lineage>
        <taxon>Archaea</taxon>
        <taxon>Nitrososphaerota</taxon>
        <taxon>Candidatus Caldarchaeales</taxon>
        <taxon>Candidatus Caldarchaeaceae</taxon>
        <taxon>Candidatus Caldarchaeum</taxon>
    </lineage>
</organism>
<dbReference type="AlphaFoldDB" id="A0A832ZX84"/>
<feature type="non-terminal residue" evidence="5">
    <location>
        <position position="1"/>
    </location>
</feature>
<sequence>NLDNLLSRFIEIYTPSYMRVFIARSDPALNYGLLSATLMAKIALSKICRINKNFNIPLYPIIGAGCLPFRGHNNPRNFEKFASEYRGVTTVTIQSAFRYDYPENEVINAVEWYNSNLGRYEASILDKHEEDIMLSSIILGKLSPAYRESVEKTVDVVNMLSRRIPARRARRLHIGLFGYSRRLGGKNLPRAIPFTAVFYSLGMPPEFIGLRALEQLSEEEYSLLREYYRSLVHDLSEAGKYIAWDNLNILAEKPPEVNEVFGEEFLQGFIPKYLEDLETASSMLGIKLGPRNVTERRYENEVNNLLISLIEGEVESIKRELENAALMRRSIG</sequence>
<dbReference type="NCBIfam" id="TIGR02751">
    <property type="entry name" value="PEPCase_arch"/>
    <property type="match status" value="1"/>
</dbReference>
<dbReference type="Pfam" id="PF14010">
    <property type="entry name" value="PEPcase_2"/>
    <property type="match status" value="1"/>
</dbReference>
<keyword evidence="5" id="KW-0670">Pyruvate</keyword>
<dbReference type="InterPro" id="IPR007566">
    <property type="entry name" value="PEP_COase_arc-type"/>
</dbReference>
<keyword evidence="3" id="KW-0120">Carbon dioxide fixation</keyword>
<dbReference type="EMBL" id="DQVM01000165">
    <property type="protein sequence ID" value="HIQ30519.1"/>
    <property type="molecule type" value="Genomic_DNA"/>
</dbReference>
<reference evidence="5" key="1">
    <citation type="journal article" date="2020" name="ISME J.">
        <title>Gammaproteobacteria mediating utilization of methyl-, sulfur- and petroleum organic compounds in deep ocean hydrothermal plumes.</title>
        <authorList>
            <person name="Zhou Z."/>
            <person name="Liu Y."/>
            <person name="Pan J."/>
            <person name="Cron B.R."/>
            <person name="Toner B.M."/>
            <person name="Anantharaman K."/>
            <person name="Breier J.A."/>
            <person name="Dick G.J."/>
            <person name="Li M."/>
        </authorList>
    </citation>
    <scope>NUCLEOTIDE SEQUENCE</scope>
    <source>
        <strain evidence="5">SZUA-1515</strain>
    </source>
</reference>
<evidence type="ECO:0000256" key="2">
    <source>
        <dbReference type="ARBA" id="ARBA00023239"/>
    </source>
</evidence>
<proteinExistence type="predicted"/>
<protein>
    <recommendedName>
        <fullName evidence="4">Phosphoenolpyruvate carboxylase</fullName>
        <ecNumber evidence="4">4.1.1.31</ecNumber>
    </recommendedName>
</protein>
<evidence type="ECO:0000256" key="1">
    <source>
        <dbReference type="ARBA" id="ARBA00022842"/>
    </source>
</evidence>
<evidence type="ECO:0000256" key="3">
    <source>
        <dbReference type="ARBA" id="ARBA00023300"/>
    </source>
</evidence>
<dbReference type="EC" id="4.1.1.31" evidence="4"/>
<dbReference type="GO" id="GO:0006099">
    <property type="term" value="P:tricarboxylic acid cycle"/>
    <property type="evidence" value="ECO:0007669"/>
    <property type="project" value="InterPro"/>
</dbReference>